<dbReference type="EMBL" id="FQXK01000017">
    <property type="protein sequence ID" value="SHI22320.1"/>
    <property type="molecule type" value="Genomic_DNA"/>
</dbReference>
<keyword evidence="1" id="KW-1133">Transmembrane helix</keyword>
<dbReference type="AlphaFoldDB" id="A0A1M5ZDM2"/>
<evidence type="ECO:0000256" key="1">
    <source>
        <dbReference type="SAM" id="Phobius"/>
    </source>
</evidence>
<proteinExistence type="predicted"/>
<accession>A0A1M5ZDM2</accession>
<dbReference type="STRING" id="1121131.SAMN02745229_02171"/>
<gene>
    <name evidence="2" type="ORF">SAMN02745229_02171</name>
</gene>
<sequence length="47" mass="5653">MSFNLTENLFEIIWVVITLVFTLFVIFGPSRKDIIPVWNKKWNKEQP</sequence>
<keyword evidence="1" id="KW-0812">Transmembrane</keyword>
<keyword evidence="1" id="KW-0472">Membrane</keyword>
<dbReference type="GeneID" id="89509665"/>
<dbReference type="Proteomes" id="UP000184278">
    <property type="component" value="Unassembled WGS sequence"/>
</dbReference>
<evidence type="ECO:0000313" key="3">
    <source>
        <dbReference type="Proteomes" id="UP000184278"/>
    </source>
</evidence>
<dbReference type="RefSeq" id="WP_167562713.1">
    <property type="nucleotide sequence ID" value="NZ_FQXK01000017.1"/>
</dbReference>
<feature type="transmembrane region" description="Helical" evidence="1">
    <location>
        <begin position="12"/>
        <end position="30"/>
    </location>
</feature>
<name>A0A1M5ZDM2_BUTFI</name>
<keyword evidence="3" id="KW-1185">Reference proteome</keyword>
<protein>
    <submittedName>
        <fullName evidence="2">Uncharacterized protein</fullName>
    </submittedName>
</protein>
<reference evidence="3" key="1">
    <citation type="submission" date="2016-11" db="EMBL/GenBank/DDBJ databases">
        <authorList>
            <person name="Varghese N."/>
            <person name="Submissions S."/>
        </authorList>
    </citation>
    <scope>NUCLEOTIDE SEQUENCE [LARGE SCALE GENOMIC DNA]</scope>
    <source>
        <strain evidence="3">DSM 3071</strain>
    </source>
</reference>
<organism evidence="2 3">
    <name type="scientific">Butyrivibrio fibrisolvens DSM 3071</name>
    <dbReference type="NCBI Taxonomy" id="1121131"/>
    <lineage>
        <taxon>Bacteria</taxon>
        <taxon>Bacillati</taxon>
        <taxon>Bacillota</taxon>
        <taxon>Clostridia</taxon>
        <taxon>Lachnospirales</taxon>
        <taxon>Lachnospiraceae</taxon>
        <taxon>Butyrivibrio</taxon>
    </lineage>
</organism>
<evidence type="ECO:0000313" key="2">
    <source>
        <dbReference type="EMBL" id="SHI22320.1"/>
    </source>
</evidence>